<gene>
    <name evidence="1" type="ORF">GCM10010982_08810</name>
</gene>
<comment type="caution">
    <text evidence="1">The sequence shown here is derived from an EMBL/GenBank/DDBJ whole genome shotgun (WGS) entry which is preliminary data.</text>
</comment>
<evidence type="ECO:0008006" key="3">
    <source>
        <dbReference type="Google" id="ProtNLM"/>
    </source>
</evidence>
<evidence type="ECO:0000313" key="2">
    <source>
        <dbReference type="Proteomes" id="UP000606935"/>
    </source>
</evidence>
<evidence type="ECO:0000313" key="1">
    <source>
        <dbReference type="EMBL" id="GGO65902.1"/>
    </source>
</evidence>
<dbReference type="EMBL" id="BMLS01000001">
    <property type="protein sequence ID" value="GGO65902.1"/>
    <property type="molecule type" value="Genomic_DNA"/>
</dbReference>
<dbReference type="Proteomes" id="UP000606935">
    <property type="component" value="Unassembled WGS sequence"/>
</dbReference>
<name>A0A917YVX1_9ALTE</name>
<reference evidence="1" key="2">
    <citation type="submission" date="2020-09" db="EMBL/GenBank/DDBJ databases">
        <authorList>
            <person name="Sun Q."/>
            <person name="Zhou Y."/>
        </authorList>
    </citation>
    <scope>NUCLEOTIDE SEQUENCE</scope>
    <source>
        <strain evidence="1">CGMCC 1.7086</strain>
    </source>
</reference>
<protein>
    <recommendedName>
        <fullName evidence="3">DUF3261 domain-containing protein</fullName>
    </recommendedName>
</protein>
<dbReference type="InterPro" id="IPR021675">
    <property type="entry name" value="DUF3261"/>
</dbReference>
<organism evidence="1 2">
    <name type="scientific">Bowmanella pacifica</name>
    <dbReference type="NCBI Taxonomy" id="502051"/>
    <lineage>
        <taxon>Bacteria</taxon>
        <taxon>Pseudomonadati</taxon>
        <taxon>Pseudomonadota</taxon>
        <taxon>Gammaproteobacteria</taxon>
        <taxon>Alteromonadales</taxon>
        <taxon>Alteromonadaceae</taxon>
        <taxon>Bowmanella</taxon>
    </lineage>
</organism>
<sequence length="165" mass="18652">MTRHVVLTDNTNYVLQPPPDNLIGEGRLEQLQVTSAEGSHSLLLQTEYDGHSLQMSGLAPSGVSLFDLSWHAQQGYQIQQNLPMPGFDIGKILAYYQLSAWPVSLVSKGLLGEARLEQAGAERVVKLADESLFRLTSEGNIRRFVHLRDKYQIEIRLLEQWQLHE</sequence>
<reference evidence="1" key="1">
    <citation type="journal article" date="2014" name="Int. J. Syst. Evol. Microbiol.">
        <title>Complete genome sequence of Corynebacterium casei LMG S-19264T (=DSM 44701T), isolated from a smear-ripened cheese.</title>
        <authorList>
            <consortium name="US DOE Joint Genome Institute (JGI-PGF)"/>
            <person name="Walter F."/>
            <person name="Albersmeier A."/>
            <person name="Kalinowski J."/>
            <person name="Ruckert C."/>
        </authorList>
    </citation>
    <scope>NUCLEOTIDE SEQUENCE</scope>
    <source>
        <strain evidence="1">CGMCC 1.7086</strain>
    </source>
</reference>
<keyword evidence="2" id="KW-1185">Reference proteome</keyword>
<dbReference type="Pfam" id="PF11659">
    <property type="entry name" value="DUF3261"/>
    <property type="match status" value="1"/>
</dbReference>
<accession>A0A917YVX1</accession>
<proteinExistence type="predicted"/>
<dbReference type="AlphaFoldDB" id="A0A917YVX1"/>